<name>X0W8K6_9ZZZZ</name>
<comment type="caution">
    <text evidence="1">The sequence shown here is derived from an EMBL/GenBank/DDBJ whole genome shotgun (WGS) entry which is preliminary data.</text>
</comment>
<dbReference type="EMBL" id="BARS01024527">
    <property type="protein sequence ID" value="GAG08946.1"/>
    <property type="molecule type" value="Genomic_DNA"/>
</dbReference>
<evidence type="ECO:0000313" key="1">
    <source>
        <dbReference type="EMBL" id="GAG08946.1"/>
    </source>
</evidence>
<gene>
    <name evidence="1" type="ORF">S01H1_38928</name>
</gene>
<organism evidence="1">
    <name type="scientific">marine sediment metagenome</name>
    <dbReference type="NCBI Taxonomy" id="412755"/>
    <lineage>
        <taxon>unclassified sequences</taxon>
        <taxon>metagenomes</taxon>
        <taxon>ecological metagenomes</taxon>
    </lineage>
</organism>
<reference evidence="1" key="1">
    <citation type="journal article" date="2014" name="Front. Microbiol.">
        <title>High frequency of phylogenetically diverse reductive dehalogenase-homologous genes in deep subseafloor sedimentary metagenomes.</title>
        <authorList>
            <person name="Kawai M."/>
            <person name="Futagami T."/>
            <person name="Toyoda A."/>
            <person name="Takaki Y."/>
            <person name="Nishi S."/>
            <person name="Hori S."/>
            <person name="Arai W."/>
            <person name="Tsubouchi T."/>
            <person name="Morono Y."/>
            <person name="Uchiyama I."/>
            <person name="Ito T."/>
            <person name="Fujiyama A."/>
            <person name="Inagaki F."/>
            <person name="Takami H."/>
        </authorList>
    </citation>
    <scope>NUCLEOTIDE SEQUENCE</scope>
    <source>
        <strain evidence="1">Expedition CK06-06</strain>
    </source>
</reference>
<protein>
    <submittedName>
        <fullName evidence="1">Uncharacterized protein</fullName>
    </submittedName>
</protein>
<proteinExistence type="predicted"/>
<sequence length="78" mass="8254">MGKRPAKTTVSADRKVSMSTDDLLMAALERGGDTSKTGRFLMTFKEGAAAAGMKALQARKGLRMASAEDFASQAVDLQ</sequence>
<dbReference type="AlphaFoldDB" id="X0W8K6"/>
<accession>X0W8K6</accession>
<feature type="non-terminal residue" evidence="1">
    <location>
        <position position="78"/>
    </location>
</feature>